<comment type="caution">
    <text evidence="7">The sequence shown here is derived from an EMBL/GenBank/DDBJ whole genome shotgun (WGS) entry which is preliminary data.</text>
</comment>
<keyword evidence="8" id="KW-1185">Reference proteome</keyword>
<sequence>GAMLRDHKLLNTTSVNTWRIVQATPRNETMLAVLGMESGFETDEFAVISEQDILGDRLVRPRKASRKLDNFISEVTSLATGDLVVHVEHGIGRFVGLQTLEVSGAPHDCLELHYAAETKLFLPARKAKLKNRIREIAGELIKIAAERQLHEAPKFPLQPHVYDEFCARFPYDETEDQLGAINSTLKDLEIGRPMDRLICGDVGFGKTEVALRAAFAVALEGKQVAVVVPTTLLARQHSRTFTERFKGFPVN</sequence>
<keyword evidence="3" id="KW-0547">Nucleotide-binding</keyword>
<reference evidence="7" key="1">
    <citation type="submission" date="2022-03" db="EMBL/GenBank/DDBJ databases">
        <title>Draft genome sequence of Aduncisulcus paluster, a free-living microaerophilic Fornicata.</title>
        <authorList>
            <person name="Yuyama I."/>
            <person name="Kume K."/>
            <person name="Tamura T."/>
            <person name="Inagaki Y."/>
            <person name="Hashimoto T."/>
        </authorList>
    </citation>
    <scope>NUCLEOTIDE SEQUENCE</scope>
    <source>
        <strain evidence="7">NY0171</strain>
    </source>
</reference>
<dbReference type="InterPro" id="IPR003711">
    <property type="entry name" value="CarD-like/TRCF_RID"/>
</dbReference>
<dbReference type="InterPro" id="IPR047112">
    <property type="entry name" value="RecG/Mfd"/>
</dbReference>
<feature type="domain" description="Helicase ATP-binding" evidence="6">
    <location>
        <begin position="187"/>
        <end position="251"/>
    </location>
</feature>
<dbReference type="Pfam" id="PF02559">
    <property type="entry name" value="CarD_TRCF_RID"/>
    <property type="match status" value="1"/>
</dbReference>
<evidence type="ECO:0000256" key="5">
    <source>
        <dbReference type="ARBA" id="ARBA00023204"/>
    </source>
</evidence>
<feature type="non-terminal residue" evidence="7">
    <location>
        <position position="1"/>
    </location>
</feature>
<keyword evidence="4" id="KW-0238">DNA-binding</keyword>
<protein>
    <submittedName>
        <fullName evidence="7">Transcription-repair coupling factor</fullName>
    </submittedName>
</protein>
<dbReference type="PANTHER" id="PTHR47964:SF1">
    <property type="entry name" value="ATP-DEPENDENT DNA HELICASE HOMOLOG RECG, CHLOROPLASTIC"/>
    <property type="match status" value="1"/>
</dbReference>
<keyword evidence="3" id="KW-0347">Helicase</keyword>
<evidence type="ECO:0000256" key="2">
    <source>
        <dbReference type="ARBA" id="ARBA00022801"/>
    </source>
</evidence>
<evidence type="ECO:0000256" key="3">
    <source>
        <dbReference type="ARBA" id="ARBA00022806"/>
    </source>
</evidence>
<evidence type="ECO:0000256" key="1">
    <source>
        <dbReference type="ARBA" id="ARBA00022763"/>
    </source>
</evidence>
<evidence type="ECO:0000313" key="8">
    <source>
        <dbReference type="Proteomes" id="UP001057375"/>
    </source>
</evidence>
<evidence type="ECO:0000256" key="4">
    <source>
        <dbReference type="ARBA" id="ARBA00023125"/>
    </source>
</evidence>
<evidence type="ECO:0000259" key="6">
    <source>
        <dbReference type="PROSITE" id="PS51192"/>
    </source>
</evidence>
<dbReference type="InterPro" id="IPR011545">
    <property type="entry name" value="DEAD/DEAH_box_helicase_dom"/>
</dbReference>
<dbReference type="InterPro" id="IPR027417">
    <property type="entry name" value="P-loop_NTPase"/>
</dbReference>
<dbReference type="InterPro" id="IPR014001">
    <property type="entry name" value="Helicase_ATP-bd"/>
</dbReference>
<dbReference type="Gene3D" id="3.40.50.300">
    <property type="entry name" value="P-loop containing nucleotide triphosphate hydrolases"/>
    <property type="match status" value="1"/>
</dbReference>
<dbReference type="EMBL" id="BQXS01006435">
    <property type="protein sequence ID" value="GKT19952.1"/>
    <property type="molecule type" value="Genomic_DNA"/>
</dbReference>
<dbReference type="PANTHER" id="PTHR47964">
    <property type="entry name" value="ATP-DEPENDENT DNA HELICASE HOMOLOG RECG, CHLOROPLASTIC"/>
    <property type="match status" value="1"/>
</dbReference>
<keyword evidence="3" id="KW-0067">ATP-binding</keyword>
<dbReference type="Pfam" id="PF00270">
    <property type="entry name" value="DEAD"/>
    <property type="match status" value="1"/>
</dbReference>
<evidence type="ECO:0000313" key="7">
    <source>
        <dbReference type="EMBL" id="GKT19952.1"/>
    </source>
</evidence>
<accession>A0ABQ5JWD4</accession>
<keyword evidence="5" id="KW-0234">DNA repair</keyword>
<dbReference type="SMART" id="SM01058">
    <property type="entry name" value="CarD_TRCF"/>
    <property type="match status" value="1"/>
</dbReference>
<feature type="non-terminal residue" evidence="7">
    <location>
        <position position="251"/>
    </location>
</feature>
<keyword evidence="1" id="KW-0227">DNA damage</keyword>
<keyword evidence="2" id="KW-0378">Hydrolase</keyword>
<dbReference type="Proteomes" id="UP001057375">
    <property type="component" value="Unassembled WGS sequence"/>
</dbReference>
<proteinExistence type="predicted"/>
<dbReference type="Gene3D" id="2.40.10.170">
    <property type="match status" value="1"/>
</dbReference>
<gene>
    <name evidence="7" type="ORF">ADUPG1_004355</name>
</gene>
<organism evidence="7 8">
    <name type="scientific">Aduncisulcus paluster</name>
    <dbReference type="NCBI Taxonomy" id="2918883"/>
    <lineage>
        <taxon>Eukaryota</taxon>
        <taxon>Metamonada</taxon>
        <taxon>Carpediemonas-like organisms</taxon>
        <taxon>Aduncisulcus</taxon>
    </lineage>
</organism>
<dbReference type="PROSITE" id="PS51192">
    <property type="entry name" value="HELICASE_ATP_BIND_1"/>
    <property type="match status" value="1"/>
</dbReference>
<name>A0ABQ5JWD4_9EUKA</name>
<dbReference type="SUPFAM" id="SSF52540">
    <property type="entry name" value="P-loop containing nucleoside triphosphate hydrolases"/>
    <property type="match status" value="2"/>
</dbReference>